<dbReference type="Gene3D" id="3.10.260.10">
    <property type="entry name" value="Transcription regulator HTH, APSES-type DNA-binding domain"/>
    <property type="match status" value="1"/>
</dbReference>
<feature type="region of interest" description="Disordered" evidence="5">
    <location>
        <begin position="332"/>
        <end position="396"/>
    </location>
</feature>
<dbReference type="InterPro" id="IPR037548">
    <property type="entry name" value="Bqt4"/>
</dbReference>
<feature type="compositionally biased region" description="Basic and acidic residues" evidence="5">
    <location>
        <begin position="343"/>
        <end position="358"/>
    </location>
</feature>
<feature type="domain" description="HTH APSES-type" evidence="7">
    <location>
        <begin position="64"/>
        <end position="176"/>
    </location>
</feature>
<dbReference type="InterPro" id="IPR003163">
    <property type="entry name" value="Tscrpt_reg_HTH_APSES-type"/>
</dbReference>
<evidence type="ECO:0000256" key="4">
    <source>
        <dbReference type="ARBA" id="ARBA00031907"/>
    </source>
</evidence>
<feature type="region of interest" description="Disordered" evidence="5">
    <location>
        <begin position="170"/>
        <end position="189"/>
    </location>
</feature>
<dbReference type="AlphaFoldDB" id="A0A017SA94"/>
<dbReference type="GO" id="GO:1990862">
    <property type="term" value="C:nuclear membrane complex Bqt3-Bqt4"/>
    <property type="evidence" value="ECO:0007669"/>
    <property type="project" value="InterPro"/>
</dbReference>
<dbReference type="InterPro" id="IPR018004">
    <property type="entry name" value="KilA/APSES_HTH"/>
</dbReference>
<keyword evidence="6" id="KW-0812">Transmembrane</keyword>
<feature type="region of interest" description="Disordered" evidence="5">
    <location>
        <begin position="198"/>
        <end position="224"/>
    </location>
</feature>
<dbReference type="GO" id="GO:0048315">
    <property type="term" value="P:conidium formation"/>
    <property type="evidence" value="ECO:0007669"/>
    <property type="project" value="UniProtKB-KW"/>
</dbReference>
<dbReference type="GO" id="GO:0044820">
    <property type="term" value="P:mitotic telomere tethering at nuclear periphery"/>
    <property type="evidence" value="ECO:0007669"/>
    <property type="project" value="TreeGrafter"/>
</dbReference>
<feature type="compositionally biased region" description="Basic and acidic residues" evidence="5">
    <location>
        <begin position="295"/>
        <end position="313"/>
    </location>
</feature>
<dbReference type="HOGENOM" id="CLU_030669_0_0_1"/>
<dbReference type="PANTHER" id="PTHR38044">
    <property type="entry name" value="BOUQUET FORMATION PROTEIN 4"/>
    <property type="match status" value="1"/>
</dbReference>
<dbReference type="STRING" id="1388766.A0A017SA94"/>
<evidence type="ECO:0000256" key="3">
    <source>
        <dbReference type="ARBA" id="ARBA00023321"/>
    </source>
</evidence>
<dbReference type="EMBL" id="KK088428">
    <property type="protein sequence ID" value="EYE93973.1"/>
    <property type="molecule type" value="Genomic_DNA"/>
</dbReference>
<keyword evidence="3" id="KW-0183">Conidiation</keyword>
<dbReference type="PANTHER" id="PTHR38044:SF1">
    <property type="entry name" value="BOUQUET FORMATION PROTEIN 4"/>
    <property type="match status" value="1"/>
</dbReference>
<gene>
    <name evidence="8" type="ORF">EURHEDRAFT_413572</name>
</gene>
<feature type="compositionally biased region" description="Basic residues" evidence="5">
    <location>
        <begin position="215"/>
        <end position="224"/>
    </location>
</feature>
<evidence type="ECO:0000256" key="6">
    <source>
        <dbReference type="SAM" id="Phobius"/>
    </source>
</evidence>
<evidence type="ECO:0000256" key="2">
    <source>
        <dbReference type="ARBA" id="ARBA00022969"/>
    </source>
</evidence>
<dbReference type="OrthoDB" id="5346159at2759"/>
<proteinExistence type="predicted"/>
<evidence type="ECO:0000313" key="9">
    <source>
        <dbReference type="Proteomes" id="UP000019804"/>
    </source>
</evidence>
<accession>A0A017SA94</accession>
<organism evidence="8 9">
    <name type="scientific">Aspergillus ruber (strain CBS 135680)</name>
    <dbReference type="NCBI Taxonomy" id="1388766"/>
    <lineage>
        <taxon>Eukaryota</taxon>
        <taxon>Fungi</taxon>
        <taxon>Dikarya</taxon>
        <taxon>Ascomycota</taxon>
        <taxon>Pezizomycotina</taxon>
        <taxon>Eurotiomycetes</taxon>
        <taxon>Eurotiomycetidae</taxon>
        <taxon>Eurotiales</taxon>
        <taxon>Aspergillaceae</taxon>
        <taxon>Aspergillus</taxon>
        <taxon>Aspergillus subgen. Aspergillus</taxon>
    </lineage>
</organism>
<dbReference type="GeneID" id="63697325"/>
<reference evidence="9" key="1">
    <citation type="journal article" date="2014" name="Nat. Commun.">
        <title>Genomic adaptations of the halophilic Dead Sea filamentous fungus Eurotium rubrum.</title>
        <authorList>
            <person name="Kis-Papo T."/>
            <person name="Weig A.R."/>
            <person name="Riley R."/>
            <person name="Persoh D."/>
            <person name="Salamov A."/>
            <person name="Sun H."/>
            <person name="Lipzen A."/>
            <person name="Wasser S.P."/>
            <person name="Rambold G."/>
            <person name="Grigoriev I.V."/>
            <person name="Nevo E."/>
        </authorList>
    </citation>
    <scope>NUCLEOTIDE SEQUENCE [LARGE SCALE GENOMIC DNA]</scope>
    <source>
        <strain evidence="9">CBS 135680</strain>
    </source>
</reference>
<sequence>MARSLPKKNNPLISGDGAPAYDDLLTRRRLGKTNLAVKATQIGTSNATRPENLGPFEYAHLRAPLPKDLKGSEIFPSHTPQQHPETYFLMRRSKDGFVSATGMFKIAFPWAKVEEERSERDYLKAREETSEDEIAGNVWISPGFALELAKEYQMFDWVRALLDPTDIVQSPSSAKKQITPPPKFDIPPIEAPVQLSAAATRLRRGRSASPSKRAASPRKSRTTRAIKEANVAATNAANASLQSSLDADAGSANGTVEQSVEVDEEETKSEVVEKPRTTTRSRKTAAPAEPEEEEEKKVKVDVEESVDKAKDAQTKQTTFSVEMPVKFLPDAPSAEDTAQMIAKAKEMVQEAVDSKAAEGEPTESSSKGAQKRKPDDLSEDSEDEETKAASTQRVKRAKVLEEKLKRERVRNRALVGVTAAFALAASIPYFF</sequence>
<dbReference type="GO" id="GO:0003677">
    <property type="term" value="F:DNA binding"/>
    <property type="evidence" value="ECO:0007669"/>
    <property type="project" value="InterPro"/>
</dbReference>
<dbReference type="SUPFAM" id="SSF54616">
    <property type="entry name" value="DNA-binding domain of Mlu1-box binding protein MBP1"/>
    <property type="match status" value="1"/>
</dbReference>
<name>A0A017SA94_ASPRC</name>
<evidence type="ECO:0000256" key="1">
    <source>
        <dbReference type="ARBA" id="ARBA00019309"/>
    </source>
</evidence>
<dbReference type="GO" id="GO:0030435">
    <property type="term" value="P:sporulation resulting in formation of a cellular spore"/>
    <property type="evidence" value="ECO:0007669"/>
    <property type="project" value="UniProtKB-KW"/>
</dbReference>
<keyword evidence="9" id="KW-1185">Reference proteome</keyword>
<dbReference type="PROSITE" id="PS51299">
    <property type="entry name" value="HTH_APSES"/>
    <property type="match status" value="1"/>
</dbReference>
<feature type="region of interest" description="Disordered" evidence="5">
    <location>
        <begin position="246"/>
        <end position="318"/>
    </location>
</feature>
<protein>
    <recommendedName>
        <fullName evidence="1">Cell pattern formation-associated protein stuA</fullName>
    </recommendedName>
    <alternativeName>
        <fullName evidence="4">Stunted protein A</fullName>
    </alternativeName>
</protein>
<evidence type="ECO:0000313" key="8">
    <source>
        <dbReference type="EMBL" id="EYE93973.1"/>
    </source>
</evidence>
<keyword evidence="2" id="KW-0749">Sporulation</keyword>
<dbReference type="InterPro" id="IPR036887">
    <property type="entry name" value="HTH_APSES_sf"/>
</dbReference>
<dbReference type="FunFam" id="3.10.260.10:FF:000002">
    <property type="entry name" value="APSES transcription factor, putative"/>
    <property type="match status" value="1"/>
</dbReference>
<dbReference type="GO" id="GO:0070197">
    <property type="term" value="P:meiotic attachment of telomere to nuclear envelope"/>
    <property type="evidence" value="ECO:0007669"/>
    <property type="project" value="InterPro"/>
</dbReference>
<evidence type="ECO:0000259" key="7">
    <source>
        <dbReference type="PROSITE" id="PS51299"/>
    </source>
</evidence>
<feature type="transmembrane region" description="Helical" evidence="6">
    <location>
        <begin position="413"/>
        <end position="430"/>
    </location>
</feature>
<dbReference type="Proteomes" id="UP000019804">
    <property type="component" value="Unassembled WGS sequence"/>
</dbReference>
<evidence type="ECO:0000256" key="5">
    <source>
        <dbReference type="SAM" id="MobiDB-lite"/>
    </source>
</evidence>
<keyword evidence="6" id="KW-1133">Transmembrane helix</keyword>
<dbReference type="SMART" id="SM01252">
    <property type="entry name" value="KilA-N"/>
    <property type="match status" value="1"/>
</dbReference>
<keyword evidence="6" id="KW-0472">Membrane</keyword>
<dbReference type="RefSeq" id="XP_040637661.1">
    <property type="nucleotide sequence ID" value="XM_040782201.1"/>
</dbReference>